<sequence>MTAARLQVTTLLSLADSRLPTGGHVHSGGVEEAIASGFVRDIATLEAFLRRRIKTSGATMASVAAAIVRGSLGTEGADAECDARTPSPAARSASRAQGRGLLRLAKSAWPQHDWMSIGRKPHLPVAAGHVGLACGLSVADTAAVQVYITMTGSAIAAQRLLALDPAEVAACTIRLGDFCDDVTASVCECLPELMELSDPLLDMLAEAHAVRDRPLFVS</sequence>
<dbReference type="PANTHER" id="PTHR33620">
    <property type="entry name" value="UREASE ACCESSORY PROTEIN F"/>
    <property type="match status" value="1"/>
</dbReference>
<keyword evidence="5" id="KW-1185">Reference proteome</keyword>
<comment type="caution">
    <text evidence="4">The sequence shown here is derived from an EMBL/GenBank/DDBJ whole genome shotgun (WGS) entry which is preliminary data.</text>
</comment>
<organism evidence="4 5">
    <name type="scientific">Rhodococcus ruber</name>
    <dbReference type="NCBI Taxonomy" id="1830"/>
    <lineage>
        <taxon>Bacteria</taxon>
        <taxon>Bacillati</taxon>
        <taxon>Actinomycetota</taxon>
        <taxon>Actinomycetes</taxon>
        <taxon>Mycobacteriales</taxon>
        <taxon>Nocardiaceae</taxon>
        <taxon>Rhodococcus</taxon>
    </lineage>
</organism>
<dbReference type="InterPro" id="IPR038277">
    <property type="entry name" value="UreF_sf"/>
</dbReference>
<proteinExistence type="predicted"/>
<dbReference type="Proteomes" id="UP001081071">
    <property type="component" value="Unassembled WGS sequence"/>
</dbReference>
<dbReference type="PIRSF" id="PIRSF009467">
    <property type="entry name" value="Ureas_acces_UreF"/>
    <property type="match status" value="1"/>
</dbReference>
<keyword evidence="2" id="KW-0143">Chaperone</keyword>
<evidence type="ECO:0000313" key="5">
    <source>
        <dbReference type="Proteomes" id="UP001081071"/>
    </source>
</evidence>
<gene>
    <name evidence="4" type="ORF">O4220_17905</name>
</gene>
<dbReference type="InterPro" id="IPR002639">
    <property type="entry name" value="UreF"/>
</dbReference>
<feature type="region of interest" description="Disordered" evidence="3">
    <location>
        <begin position="77"/>
        <end position="96"/>
    </location>
</feature>
<dbReference type="PANTHER" id="PTHR33620:SF1">
    <property type="entry name" value="UREASE ACCESSORY PROTEIN F"/>
    <property type="match status" value="1"/>
</dbReference>
<dbReference type="EMBL" id="JAPWIJ010000007">
    <property type="protein sequence ID" value="MCZ4520391.1"/>
    <property type="molecule type" value="Genomic_DNA"/>
</dbReference>
<evidence type="ECO:0000256" key="2">
    <source>
        <dbReference type="ARBA" id="ARBA00023186"/>
    </source>
</evidence>
<feature type="compositionally biased region" description="Low complexity" evidence="3">
    <location>
        <begin position="84"/>
        <end position="96"/>
    </location>
</feature>
<keyword evidence="1" id="KW-0996">Nickel insertion</keyword>
<evidence type="ECO:0000256" key="3">
    <source>
        <dbReference type="SAM" id="MobiDB-lite"/>
    </source>
</evidence>
<evidence type="ECO:0000313" key="4">
    <source>
        <dbReference type="EMBL" id="MCZ4520391.1"/>
    </source>
</evidence>
<dbReference type="RefSeq" id="WP_269606646.1">
    <property type="nucleotide sequence ID" value="NZ_JAPWIJ010000007.1"/>
</dbReference>
<protein>
    <submittedName>
        <fullName evidence="4">Urease accessory protein UreF</fullName>
    </submittedName>
</protein>
<reference evidence="4" key="1">
    <citation type="submission" date="2022-12" db="EMBL/GenBank/DDBJ databases">
        <authorList>
            <person name="Krivoruchko A.V."/>
            <person name="Elkin A."/>
        </authorList>
    </citation>
    <scope>NUCLEOTIDE SEQUENCE</scope>
    <source>
        <strain evidence="4">IEGM 1391</strain>
    </source>
</reference>
<accession>A0ABT4MHD5</accession>
<name>A0ABT4MHD5_9NOCA</name>
<dbReference type="Pfam" id="PF01730">
    <property type="entry name" value="UreF"/>
    <property type="match status" value="1"/>
</dbReference>
<dbReference type="Gene3D" id="1.10.4190.10">
    <property type="entry name" value="Urease accessory protein UreF"/>
    <property type="match status" value="1"/>
</dbReference>
<evidence type="ECO:0000256" key="1">
    <source>
        <dbReference type="ARBA" id="ARBA00022988"/>
    </source>
</evidence>